<feature type="region of interest" description="Disordered" evidence="1">
    <location>
        <begin position="309"/>
        <end position="339"/>
    </location>
</feature>
<feature type="region of interest" description="Disordered" evidence="1">
    <location>
        <begin position="1286"/>
        <end position="1305"/>
    </location>
</feature>
<feature type="region of interest" description="Disordered" evidence="1">
    <location>
        <begin position="499"/>
        <end position="544"/>
    </location>
</feature>
<feature type="region of interest" description="Disordered" evidence="1">
    <location>
        <begin position="770"/>
        <end position="800"/>
    </location>
</feature>
<evidence type="ECO:0000313" key="3">
    <source>
        <dbReference type="Proteomes" id="UP001190700"/>
    </source>
</evidence>
<feature type="compositionally biased region" description="Polar residues" evidence="1">
    <location>
        <begin position="1602"/>
        <end position="1611"/>
    </location>
</feature>
<feature type="region of interest" description="Disordered" evidence="1">
    <location>
        <begin position="410"/>
        <end position="433"/>
    </location>
</feature>
<feature type="region of interest" description="Disordered" evidence="1">
    <location>
        <begin position="597"/>
        <end position="629"/>
    </location>
</feature>
<feature type="region of interest" description="Disordered" evidence="1">
    <location>
        <begin position="1114"/>
        <end position="1204"/>
    </location>
</feature>
<feature type="region of interest" description="Disordered" evidence="1">
    <location>
        <begin position="181"/>
        <end position="201"/>
    </location>
</feature>
<name>A0AAE0BSN5_9CHLO</name>
<feature type="compositionally biased region" description="Basic and acidic residues" evidence="1">
    <location>
        <begin position="187"/>
        <end position="201"/>
    </location>
</feature>
<organism evidence="2 3">
    <name type="scientific">Cymbomonas tetramitiformis</name>
    <dbReference type="NCBI Taxonomy" id="36881"/>
    <lineage>
        <taxon>Eukaryota</taxon>
        <taxon>Viridiplantae</taxon>
        <taxon>Chlorophyta</taxon>
        <taxon>Pyramimonadophyceae</taxon>
        <taxon>Pyramimonadales</taxon>
        <taxon>Pyramimonadaceae</taxon>
        <taxon>Cymbomonas</taxon>
    </lineage>
</organism>
<protein>
    <submittedName>
        <fullName evidence="2">Uncharacterized protein</fullName>
    </submittedName>
</protein>
<reference evidence="2 3" key="1">
    <citation type="journal article" date="2015" name="Genome Biol. Evol.">
        <title>Comparative Genomics of a Bacterivorous Green Alga Reveals Evolutionary Causalities and Consequences of Phago-Mixotrophic Mode of Nutrition.</title>
        <authorList>
            <person name="Burns J.A."/>
            <person name="Paasch A."/>
            <person name="Narechania A."/>
            <person name="Kim E."/>
        </authorList>
    </citation>
    <scope>NUCLEOTIDE SEQUENCE [LARGE SCALE GENOMIC DNA]</scope>
    <source>
        <strain evidence="2 3">PLY_AMNH</strain>
    </source>
</reference>
<feature type="compositionally biased region" description="Pro residues" evidence="1">
    <location>
        <begin position="423"/>
        <end position="433"/>
    </location>
</feature>
<dbReference type="Proteomes" id="UP001190700">
    <property type="component" value="Unassembled WGS sequence"/>
</dbReference>
<comment type="caution">
    <text evidence="2">The sequence shown here is derived from an EMBL/GenBank/DDBJ whole genome shotgun (WGS) entry which is preliminary data.</text>
</comment>
<dbReference type="EMBL" id="LGRX02033249">
    <property type="protein sequence ID" value="KAK3242053.1"/>
    <property type="molecule type" value="Genomic_DNA"/>
</dbReference>
<feature type="compositionally biased region" description="Polar residues" evidence="1">
    <location>
        <begin position="1292"/>
        <end position="1302"/>
    </location>
</feature>
<accession>A0AAE0BSN5</accession>
<proteinExistence type="predicted"/>
<sequence length="1693" mass="178280">MDKEDDIIRMFPNLSSRFQSADDKLAETKGVKLDIEQQGLLESENLHVGNPIFPIPYGRKNGQHRRVGSGRETTRRNACVSIGNTLRPLQLSDGETTAPNVNSDYVQTQLSERSGHCSVNEGCSIRGASQASRTDVSPADVAVALPLELRYVSERVGSGRVTTRRPCQNPQREQLALLRKRANGQLRPDEVQKVDSDDKGLLDSLETAEDSRRQAETQHTPNSVPAKVRMNTELVCEEAPTTAPGKIRGTTPTEAIARMLTPEQLNSNAAAAQQEAVTAPLKLTSGMVTPSLARGVVALPSTAPVKFLTGSPGLAREQDETAEEGDSSARLQNESKATPHVQAEFKITLPNTPLTAALNFTSPNQPDLAASTTDSTTITSFQPTLASKALPQTPLTALLDFRSPYQPDEAVSTVDKAAATPSEPTPAAKPLPQTPLTALLNFRSPNEAQEHSSGRLPTLKTVGKPLHRLSISSLNRDSIVTSPSDQTADEPQLLEKLASVRSPSSDYNTQDEGRATFSEVNAPVPSDWDTAGLAGGQGGQCPARASDAVLESATAAKQEHCADSPEGHFITPERPFTEVTRGETPFSAPLRSHLIDAVTPEPSSPSVQPPAPLTAPASQLRQRRQSAAELEASPYVARVLAGEEPSSLHACSGAQVTPPAGMLIGPQPLACPALRAASATEGGSAGPEEDPGGAILGLVSGSGLQELGAQYHTPEGKTGELNIPQESAATGEKPAWRAQLAETYAQVKAMPSSALKLLRTNYGAAAASGAATATSARSDPSLRSSVLSVGGSSEGLSSSLTDITEEYSSPEVAAPLESSASGRFSIASVGGAELGESASPGAGTLEQCWQETPDDVRRWGDSSGERVGPCALQASTLFGYDTPRSARMSKRRDSWVTWPASDGAVVKDEAYRHGEEGDRNVSSAGNSAGRTETPNASGTVLKRLRSEYSSPTEAQRGDVEVLPAEVQVQQSLTGALTNFVSGYHTPAGLNNSATSRATERRVLEYDSAVARVPTMRDAEKSRSPGWNSVMLQYHTPATTAPPPTQISVDGNSTPWIKVLPLCDAQEIDVVPVTHSAATQTTPASLKLVTTLSAQLSTQPTAVGSDSFELEALHKPHQQPSPAPEVTGTHSQQAAPPPQQPSPAPEVTVTHSQQAAQPPQQPSPPPEVTETHSQQIAQPPQQPSPAPEVTGTHSQQAAQPAQQQSDALALNSLCLHPGQEPWRNVDFAGSVWQAASPAQPSHINLQSPLDARVPAQSEVARSSSGRKRLSSRPADLRPMKLTSPRLMAAAPSQPASGHPSSDIQPAPGRAVVIACGRDFLELSSKDGTWMQLQQSQTWMQAGVSQSAAAPGDPLCAPPSSGSALGPAATELRQARTPGPTETRVAALLAKQAVAAASGSPLAKMPNGWQKRRSVGSQKDVTPVQGPTQREVLTEKGSPTCGWTPGDVDGSAVTPRVIPPGLHTGKRSRDLPGRRTTQNRQVAFALPSPGGRVTRVVAQKLPGSSSVQDGLGQGAVSMPGRATPATSLAPGAVVTLDHAEEDGVMEEDRSDPGEISPRCLFEDTAPSSGKSEDTHMTARSGGSGERGGQKGSGCSGALPITPSAIGQQSNRNAASADISNRRRKPLAAIGSGILEHNGQRRSSRQRVRPLEYWRNEKVVYGRTYASLPTIQTVEMRTPAPSWPRRSAGKRRKTMG</sequence>
<feature type="compositionally biased region" description="Low complexity" evidence="1">
    <location>
        <begin position="1194"/>
        <end position="1204"/>
    </location>
</feature>
<feature type="region of interest" description="Disordered" evidence="1">
    <location>
        <begin position="1397"/>
        <end position="1473"/>
    </location>
</feature>
<keyword evidence="3" id="KW-1185">Reference proteome</keyword>
<evidence type="ECO:0000256" key="1">
    <source>
        <dbReference type="SAM" id="MobiDB-lite"/>
    </source>
</evidence>
<feature type="region of interest" description="Disordered" evidence="1">
    <location>
        <begin position="1673"/>
        <end position="1693"/>
    </location>
</feature>
<evidence type="ECO:0000313" key="2">
    <source>
        <dbReference type="EMBL" id="KAK3242053.1"/>
    </source>
</evidence>
<feature type="compositionally biased region" description="Pro residues" evidence="1">
    <location>
        <begin position="1134"/>
        <end position="1143"/>
    </location>
</feature>
<feature type="region of interest" description="Disordered" evidence="1">
    <location>
        <begin position="1541"/>
        <end position="1621"/>
    </location>
</feature>
<feature type="compositionally biased region" description="Gly residues" evidence="1">
    <location>
        <begin position="1579"/>
        <end position="1592"/>
    </location>
</feature>
<feature type="region of interest" description="Disordered" evidence="1">
    <location>
        <begin position="1250"/>
        <end position="1279"/>
    </location>
</feature>
<gene>
    <name evidence="2" type="ORF">CYMTET_48233</name>
</gene>
<feature type="compositionally biased region" description="Polar residues" evidence="1">
    <location>
        <begin position="501"/>
        <end position="510"/>
    </location>
</feature>
<feature type="compositionally biased region" description="Polar residues" evidence="1">
    <location>
        <begin position="920"/>
        <end position="938"/>
    </location>
</feature>
<feature type="region of interest" description="Disordered" evidence="1">
    <location>
        <begin position="907"/>
        <end position="941"/>
    </location>
</feature>
<feature type="compositionally biased region" description="Polar residues" evidence="1">
    <location>
        <begin position="1413"/>
        <end position="1426"/>
    </location>
</feature>
<feature type="compositionally biased region" description="Basic residues" evidence="1">
    <location>
        <begin position="1684"/>
        <end position="1693"/>
    </location>
</feature>
<feature type="compositionally biased region" description="Basic and acidic residues" evidence="1">
    <location>
        <begin position="907"/>
        <end position="919"/>
    </location>
</feature>